<evidence type="ECO:0000313" key="10">
    <source>
        <dbReference type="Proteomes" id="UP001142055"/>
    </source>
</evidence>
<dbReference type="Pfam" id="PF17189">
    <property type="entry name" value="Glyco_hydro_30C"/>
    <property type="match status" value="1"/>
</dbReference>
<dbReference type="InterPro" id="IPR033452">
    <property type="entry name" value="GH30_C"/>
</dbReference>
<dbReference type="InterPro" id="IPR033453">
    <property type="entry name" value="Glyco_hydro_30_TIM-barrel"/>
</dbReference>
<dbReference type="InterPro" id="IPR017853">
    <property type="entry name" value="GH"/>
</dbReference>
<evidence type="ECO:0000256" key="5">
    <source>
        <dbReference type="ARBA" id="ARBA00022801"/>
    </source>
</evidence>
<dbReference type="Gene3D" id="3.20.20.80">
    <property type="entry name" value="Glycosidases"/>
    <property type="match status" value="1"/>
</dbReference>
<keyword evidence="4" id="KW-0732">Signal</keyword>
<keyword evidence="6" id="KW-0443">Lipid metabolism</keyword>
<keyword evidence="6" id="KW-0746">Sphingolipid metabolism</keyword>
<dbReference type="OMA" id="MQTENEC"/>
<comment type="catalytic activity">
    <reaction evidence="1">
        <text>a beta-D-glucosyl-(1&lt;-&gt;1')-N-acylsphing-4-enine + H2O = an N-acylsphing-4-enine + D-glucose</text>
        <dbReference type="Rhea" id="RHEA:13269"/>
        <dbReference type="ChEBI" id="CHEBI:4167"/>
        <dbReference type="ChEBI" id="CHEBI:15377"/>
        <dbReference type="ChEBI" id="CHEBI:22801"/>
        <dbReference type="ChEBI" id="CHEBI:52639"/>
        <dbReference type="EC" id="3.2.1.45"/>
    </reaction>
    <physiologicalReaction direction="left-to-right" evidence="1">
        <dbReference type="Rhea" id="RHEA:13270"/>
    </physiologicalReaction>
</comment>
<gene>
    <name evidence="9" type="ORF">RDWZM_006521</name>
</gene>
<feature type="domain" description="Glycosyl hydrolase family 30 TIM-barrel" evidence="7">
    <location>
        <begin position="76"/>
        <end position="425"/>
    </location>
</feature>
<dbReference type="Proteomes" id="UP001142055">
    <property type="component" value="Chromosome 2"/>
</dbReference>
<keyword evidence="5 6" id="KW-0378">Hydrolase</keyword>
<evidence type="ECO:0000256" key="4">
    <source>
        <dbReference type="ARBA" id="ARBA00022729"/>
    </source>
</evidence>
<feature type="domain" description="Glycosyl hydrolase family 30 beta sandwich" evidence="8">
    <location>
        <begin position="433"/>
        <end position="492"/>
    </location>
</feature>
<organism evidence="9 10">
    <name type="scientific">Blomia tropicalis</name>
    <name type="common">Mite</name>
    <dbReference type="NCBI Taxonomy" id="40697"/>
    <lineage>
        <taxon>Eukaryota</taxon>
        <taxon>Metazoa</taxon>
        <taxon>Ecdysozoa</taxon>
        <taxon>Arthropoda</taxon>
        <taxon>Chelicerata</taxon>
        <taxon>Arachnida</taxon>
        <taxon>Acari</taxon>
        <taxon>Acariformes</taxon>
        <taxon>Sarcoptiformes</taxon>
        <taxon>Astigmata</taxon>
        <taxon>Glycyphagoidea</taxon>
        <taxon>Echimyopodidae</taxon>
        <taxon>Blomia</taxon>
    </lineage>
</organism>
<dbReference type="EMBL" id="JAPWDV010000002">
    <property type="protein sequence ID" value="KAJ6220709.1"/>
    <property type="molecule type" value="Genomic_DNA"/>
</dbReference>
<dbReference type="GO" id="GO:0006680">
    <property type="term" value="P:glucosylceramide catabolic process"/>
    <property type="evidence" value="ECO:0007669"/>
    <property type="project" value="TreeGrafter"/>
</dbReference>
<evidence type="ECO:0000259" key="7">
    <source>
        <dbReference type="Pfam" id="PF02055"/>
    </source>
</evidence>
<comment type="similarity">
    <text evidence="2 6">Belongs to the glycosyl hydrolase 30 family.</text>
</comment>
<evidence type="ECO:0000259" key="8">
    <source>
        <dbReference type="Pfam" id="PF17189"/>
    </source>
</evidence>
<evidence type="ECO:0000256" key="1">
    <source>
        <dbReference type="ARBA" id="ARBA00001013"/>
    </source>
</evidence>
<evidence type="ECO:0000256" key="2">
    <source>
        <dbReference type="ARBA" id="ARBA00005382"/>
    </source>
</evidence>
<dbReference type="SUPFAM" id="SSF51445">
    <property type="entry name" value="(Trans)glycosidases"/>
    <property type="match status" value="1"/>
</dbReference>
<reference evidence="9" key="1">
    <citation type="submission" date="2022-12" db="EMBL/GenBank/DDBJ databases">
        <title>Genome assemblies of Blomia tropicalis.</title>
        <authorList>
            <person name="Cui Y."/>
        </authorList>
    </citation>
    <scope>NUCLEOTIDE SEQUENCE</scope>
    <source>
        <tissue evidence="9">Adult mites</tissue>
    </source>
</reference>
<comment type="caution">
    <text evidence="9">The sequence shown here is derived from an EMBL/GenBank/DDBJ whole genome shotgun (WGS) entry which is preliminary data.</text>
</comment>
<protein>
    <recommendedName>
        <fullName evidence="3 6">Glucosylceramidase</fullName>
        <ecNumber evidence="3 6">3.2.1.45</ecNumber>
    </recommendedName>
</protein>
<evidence type="ECO:0000256" key="6">
    <source>
        <dbReference type="RuleBase" id="RU361188"/>
    </source>
</evidence>
<dbReference type="PRINTS" id="PR00843">
    <property type="entry name" value="GLHYDRLASE30"/>
</dbReference>
<dbReference type="InterPro" id="IPR013780">
    <property type="entry name" value="Glyco_hydro_b"/>
</dbReference>
<keyword evidence="6" id="KW-0326">Glycosidase</keyword>
<dbReference type="PANTHER" id="PTHR11069:SF23">
    <property type="entry name" value="LYSOSOMAL ACID GLUCOSYLCERAMIDASE"/>
    <property type="match status" value="1"/>
</dbReference>
<sequence length="496" mass="56746">MGGDTHVCVCSESEKCDGELEHLNHVSKEHGKVTSFVSSKAGSRLAQHSHQFTQNKPSEHFNLEIDINHGKKYQKIIGFGGAFTDSTGNQIGRLSRALQGRLINDYFGYDGIEYRLGRVTIGGSDFSTREYSLDDHPHDESLSTFALQNEDYNYKMPFMRWAREVTKHPNELKFFGTAWSSPAWMKTNKQLNHGGFLRGHPGGKYYESFAQYMVRFLQEYKKNNVSIWGLTIVNEPGFGNDPNFRYNCLGFTAQTQRDYIKLDLGPTLHKNGFGNVAVLHYDHNIDHLEEYANTILGDHDAAKYVAGTAYHWYERYNNKYNRTILRHIAERYPDKILLSTEGCLGYRRSTSLGDWNNFNEYADDIVKVLNEGVQGWVDWNMVLDMNGGPSWAGTVVDAPIHVSDDAKEYYKLPLYYAMGHFSKFIVPNSVKTHIDVRRDGNGNNIEIVAFERPDKSMVLTVLNKNNHKINMKVHDPKRGYLVVNMAANSMDSLIWY</sequence>
<keyword evidence="10" id="KW-1185">Reference proteome</keyword>
<evidence type="ECO:0000256" key="3">
    <source>
        <dbReference type="ARBA" id="ARBA00012658"/>
    </source>
</evidence>
<dbReference type="AlphaFoldDB" id="A0A9Q0M888"/>
<evidence type="ECO:0000313" key="9">
    <source>
        <dbReference type="EMBL" id="KAJ6220709.1"/>
    </source>
</evidence>
<dbReference type="PANTHER" id="PTHR11069">
    <property type="entry name" value="GLUCOSYLCERAMIDASE"/>
    <property type="match status" value="1"/>
</dbReference>
<dbReference type="Pfam" id="PF02055">
    <property type="entry name" value="Glyco_hydro_30"/>
    <property type="match status" value="1"/>
</dbReference>
<name>A0A9Q0M888_BLOTA</name>
<dbReference type="Gene3D" id="2.60.40.1180">
    <property type="entry name" value="Golgi alpha-mannosidase II"/>
    <property type="match status" value="1"/>
</dbReference>
<accession>A0A9Q0M888</accession>
<dbReference type="GO" id="GO:0004348">
    <property type="term" value="F:glucosylceramidase activity"/>
    <property type="evidence" value="ECO:0007669"/>
    <property type="project" value="UniProtKB-EC"/>
</dbReference>
<proteinExistence type="inferred from homology"/>
<dbReference type="GO" id="GO:0016020">
    <property type="term" value="C:membrane"/>
    <property type="evidence" value="ECO:0007669"/>
    <property type="project" value="GOC"/>
</dbReference>
<dbReference type="InterPro" id="IPR001139">
    <property type="entry name" value="Glyco_hydro_30"/>
</dbReference>
<dbReference type="EC" id="3.2.1.45" evidence="3 6"/>